<keyword evidence="2" id="KW-1185">Reference proteome</keyword>
<proteinExistence type="predicted"/>
<dbReference type="Proteomes" id="UP001221686">
    <property type="component" value="Unassembled WGS sequence"/>
</dbReference>
<dbReference type="EMBL" id="JAQNDL010000001">
    <property type="protein sequence ID" value="MDC0716238.1"/>
    <property type="molecule type" value="Genomic_DNA"/>
</dbReference>
<comment type="caution">
    <text evidence="1">The sequence shown here is derived from an EMBL/GenBank/DDBJ whole genome shotgun (WGS) entry which is preliminary data.</text>
</comment>
<protein>
    <submittedName>
        <fullName evidence="1">Uncharacterized protein</fullName>
    </submittedName>
</protein>
<evidence type="ECO:0000313" key="1">
    <source>
        <dbReference type="EMBL" id="MDC0716238.1"/>
    </source>
</evidence>
<organism evidence="1 2">
    <name type="scientific">Nannocystis bainbridge</name>
    <dbReference type="NCBI Taxonomy" id="2995303"/>
    <lineage>
        <taxon>Bacteria</taxon>
        <taxon>Pseudomonadati</taxon>
        <taxon>Myxococcota</taxon>
        <taxon>Polyangia</taxon>
        <taxon>Nannocystales</taxon>
        <taxon>Nannocystaceae</taxon>
        <taxon>Nannocystis</taxon>
    </lineage>
</organism>
<reference evidence="1 2" key="1">
    <citation type="submission" date="2022-11" db="EMBL/GenBank/DDBJ databases">
        <title>Minimal conservation of predation-associated metabolite biosynthetic gene clusters underscores biosynthetic potential of Myxococcota including descriptions for ten novel species: Archangium lansinium sp. nov., Myxococcus landrumus sp. nov., Nannocystis bai.</title>
        <authorList>
            <person name="Ahearne A."/>
            <person name="Stevens C."/>
            <person name="Dowd S."/>
        </authorList>
    </citation>
    <scope>NUCLEOTIDE SEQUENCE [LARGE SCALE GENOMIC DNA]</scope>
    <source>
        <strain evidence="1 2">BB15-2</strain>
    </source>
</reference>
<gene>
    <name evidence="1" type="ORF">POL25_05005</name>
</gene>
<dbReference type="RefSeq" id="WP_272084685.1">
    <property type="nucleotide sequence ID" value="NZ_JAQNDL010000001.1"/>
</dbReference>
<accession>A0ABT5DU39</accession>
<evidence type="ECO:0000313" key="2">
    <source>
        <dbReference type="Proteomes" id="UP001221686"/>
    </source>
</evidence>
<name>A0ABT5DU39_9BACT</name>
<sequence>MVADLACPLPDIIIAELLSSPSSDRDLRDATFEPGQRRAAAPSSLLNSLMGRPILVGMPSEDRNKKIFRNTLARVLDLIPGLSLMRGAVEDTASEKERRAAETFLETVRPYVDQGNFAAVSLYVGQRADDPGLHTLVQEQLRDIQSVDNELGKSCLVLLAVDRMQTPKVPDRLYRQLAKVLAESDVPTLRVMREMADAIHVLSSQFIALMAGTLDDGPVSYMKAPGMDAVFLSREVDPLRFEAIIDFLVSHRMANRWEGMGSAHNKAAGIQDVSMQHLGRLDSHHQPPWEALRKYLEPLSRD</sequence>